<sequence length="42" mass="4794">NARAYYLIVIRAGIVEGLRLRCTGIPRLAVEYEIAELATWCR</sequence>
<proteinExistence type="predicted"/>
<evidence type="ECO:0000313" key="1">
    <source>
        <dbReference type="EMBL" id="CAB4146196.1"/>
    </source>
</evidence>
<accession>A0A6J5MM49</accession>
<gene>
    <name evidence="1" type="ORF">UFOVP484_1</name>
</gene>
<dbReference type="EMBL" id="LR796463">
    <property type="protein sequence ID" value="CAB4146196.1"/>
    <property type="molecule type" value="Genomic_DNA"/>
</dbReference>
<feature type="non-terminal residue" evidence="1">
    <location>
        <position position="1"/>
    </location>
</feature>
<organism evidence="1">
    <name type="scientific">uncultured Caudovirales phage</name>
    <dbReference type="NCBI Taxonomy" id="2100421"/>
    <lineage>
        <taxon>Viruses</taxon>
        <taxon>Duplodnaviria</taxon>
        <taxon>Heunggongvirae</taxon>
        <taxon>Uroviricota</taxon>
        <taxon>Caudoviricetes</taxon>
        <taxon>Peduoviridae</taxon>
        <taxon>Maltschvirus</taxon>
        <taxon>Maltschvirus maltsch</taxon>
    </lineage>
</organism>
<reference evidence="1" key="1">
    <citation type="submission" date="2020-04" db="EMBL/GenBank/DDBJ databases">
        <authorList>
            <person name="Chiriac C."/>
            <person name="Salcher M."/>
            <person name="Ghai R."/>
            <person name="Kavagutti S V."/>
        </authorList>
    </citation>
    <scope>NUCLEOTIDE SEQUENCE</scope>
</reference>
<protein>
    <submittedName>
        <fullName evidence="1">Uncharacterized protein</fullName>
    </submittedName>
</protein>
<name>A0A6J5MM49_9CAUD</name>